<evidence type="ECO:0000313" key="1">
    <source>
        <dbReference type="EMBL" id="TFF22078.1"/>
    </source>
</evidence>
<dbReference type="RefSeq" id="WP_134762961.1">
    <property type="nucleotide sequence ID" value="NZ_SOZD01000004.1"/>
</dbReference>
<dbReference type="OrthoDB" id="73001at2"/>
<dbReference type="GO" id="GO:0003729">
    <property type="term" value="F:mRNA binding"/>
    <property type="evidence" value="ECO:0007669"/>
    <property type="project" value="InterPro"/>
</dbReference>
<evidence type="ECO:0000313" key="2">
    <source>
        <dbReference type="Proteomes" id="UP000298179"/>
    </source>
</evidence>
<keyword evidence="2" id="KW-1185">Reference proteome</keyword>
<sequence>MRRRHRRTLHAIFARPVSGTIRWDDIEALLIDLGGRLEERAGSRVGVILFGEIRVFHRPHPLPETDKGAVVSIRKWLESNGVRPS</sequence>
<gene>
    <name evidence="1" type="ORF">E3C22_15675</name>
</gene>
<comment type="caution">
    <text evidence="1">The sequence shown here is derived from an EMBL/GenBank/DDBJ whole genome shotgun (WGS) entry which is preliminary data.</text>
</comment>
<proteinExistence type="predicted"/>
<protein>
    <submittedName>
        <fullName evidence="1">Type II toxin-antitoxin system HicA family toxin</fullName>
    </submittedName>
</protein>
<organism evidence="1 2">
    <name type="scientific">Jiella endophytica</name>
    <dbReference type="NCBI Taxonomy" id="2558362"/>
    <lineage>
        <taxon>Bacteria</taxon>
        <taxon>Pseudomonadati</taxon>
        <taxon>Pseudomonadota</taxon>
        <taxon>Alphaproteobacteria</taxon>
        <taxon>Hyphomicrobiales</taxon>
        <taxon>Aurantimonadaceae</taxon>
        <taxon>Jiella</taxon>
    </lineage>
</organism>
<dbReference type="Pfam" id="PF07927">
    <property type="entry name" value="HicA_toxin"/>
    <property type="match status" value="1"/>
</dbReference>
<accession>A0A4Y8RHG1</accession>
<dbReference type="AlphaFoldDB" id="A0A4Y8RHG1"/>
<name>A0A4Y8RHG1_9HYPH</name>
<dbReference type="InterPro" id="IPR012933">
    <property type="entry name" value="HicA_mRNA_interferase"/>
</dbReference>
<dbReference type="Proteomes" id="UP000298179">
    <property type="component" value="Unassembled WGS sequence"/>
</dbReference>
<reference evidence="1 2" key="1">
    <citation type="submission" date="2019-03" db="EMBL/GenBank/DDBJ databases">
        <title>Jiella endophytica sp. nov., a novel endophytic bacterium isolated from root of Ficus microcarpa Linn. f.</title>
        <authorList>
            <person name="Tuo L."/>
        </authorList>
    </citation>
    <scope>NUCLEOTIDE SEQUENCE [LARGE SCALE GENOMIC DNA]</scope>
    <source>
        <strain evidence="1 2">CBS5Q-3</strain>
    </source>
</reference>
<dbReference type="EMBL" id="SOZD01000004">
    <property type="protein sequence ID" value="TFF22078.1"/>
    <property type="molecule type" value="Genomic_DNA"/>
</dbReference>